<sequence length="198" mass="21246">MRETAKRVGIWGLTMGMMATALPTLAQWELDDAKSSVDFITVKNLAVAESHSFDSLMGFIGQDGNATVTINLDSVNTLIEIRDERMRELLFETAEFPTTTISALIEPDILTAAADGRAMSRDVTFAVSMHGLEKKYTAPVVVFGDEASLRVVTAKPIVVSAADFGLAGGVEALRAVAGLTNISTAVPVSFNLLFEYAR</sequence>
<evidence type="ECO:0000313" key="4">
    <source>
        <dbReference type="Proteomes" id="UP000235162"/>
    </source>
</evidence>
<organism evidence="3 4">
    <name type="scientific">Halioglobus japonicus</name>
    <dbReference type="NCBI Taxonomy" id="930805"/>
    <lineage>
        <taxon>Bacteria</taxon>
        <taxon>Pseudomonadati</taxon>
        <taxon>Pseudomonadota</taxon>
        <taxon>Gammaproteobacteria</taxon>
        <taxon>Cellvibrionales</taxon>
        <taxon>Halieaceae</taxon>
        <taxon>Halioglobus</taxon>
    </lineage>
</organism>
<feature type="domain" description="Lipid/polyisoprenoid-binding YceI-like" evidence="2">
    <location>
        <begin position="27"/>
        <end position="195"/>
    </location>
</feature>
<evidence type="ECO:0000259" key="2">
    <source>
        <dbReference type="SMART" id="SM00867"/>
    </source>
</evidence>
<dbReference type="EMBL" id="PKUR01000004">
    <property type="protein sequence ID" value="PLW85147.1"/>
    <property type="molecule type" value="Genomic_DNA"/>
</dbReference>
<feature type="signal peptide" evidence="1">
    <location>
        <begin position="1"/>
        <end position="26"/>
    </location>
</feature>
<dbReference type="Gene3D" id="2.40.128.110">
    <property type="entry name" value="Lipid/polyisoprenoid-binding, YceI-like"/>
    <property type="match status" value="1"/>
</dbReference>
<proteinExistence type="predicted"/>
<dbReference type="SMART" id="SM00867">
    <property type="entry name" value="YceI"/>
    <property type="match status" value="1"/>
</dbReference>
<dbReference type="SUPFAM" id="SSF101874">
    <property type="entry name" value="YceI-like"/>
    <property type="match status" value="1"/>
</dbReference>
<dbReference type="RefSeq" id="WP_084198002.1">
    <property type="nucleotide sequence ID" value="NZ_BMYL01000004.1"/>
</dbReference>
<protein>
    <submittedName>
        <fullName evidence="3">YceI family protein</fullName>
    </submittedName>
</protein>
<keyword evidence="4" id="KW-1185">Reference proteome</keyword>
<evidence type="ECO:0000313" key="3">
    <source>
        <dbReference type="EMBL" id="PLW85147.1"/>
    </source>
</evidence>
<accession>A0AAP8MCQ2</accession>
<dbReference type="PIRSF" id="PIRSF029811">
    <property type="entry name" value="UCP029811"/>
    <property type="match status" value="1"/>
</dbReference>
<evidence type="ECO:0000256" key="1">
    <source>
        <dbReference type="SAM" id="SignalP"/>
    </source>
</evidence>
<dbReference type="KEGG" id="hja:BST95_02345"/>
<dbReference type="AlphaFoldDB" id="A0AAP8MCQ2"/>
<dbReference type="InterPro" id="IPR007372">
    <property type="entry name" value="Lipid/polyisoprenoid-bd_YceI"/>
</dbReference>
<keyword evidence="1" id="KW-0732">Signal</keyword>
<dbReference type="Pfam" id="PF04264">
    <property type="entry name" value="YceI"/>
    <property type="match status" value="1"/>
</dbReference>
<name>A0AAP8MCQ2_9GAMM</name>
<dbReference type="InterPro" id="IPR036761">
    <property type="entry name" value="TTHA0802/YceI-like_sf"/>
</dbReference>
<reference evidence="3 4" key="1">
    <citation type="submission" date="2018-01" db="EMBL/GenBank/DDBJ databases">
        <title>The draft genome sequence of Halioglobus japonicus S1-36.</title>
        <authorList>
            <person name="Du Z.-J."/>
            <person name="Shi M.-J."/>
        </authorList>
    </citation>
    <scope>NUCLEOTIDE SEQUENCE [LARGE SCALE GENOMIC DNA]</scope>
    <source>
        <strain evidence="3 4">S1-36</strain>
    </source>
</reference>
<dbReference type="InterPro" id="IPR027016">
    <property type="entry name" value="UCP029811"/>
</dbReference>
<dbReference type="Proteomes" id="UP000235162">
    <property type="component" value="Unassembled WGS sequence"/>
</dbReference>
<gene>
    <name evidence="3" type="ORF">C0029_16610</name>
</gene>
<feature type="chain" id="PRO_5042839090" evidence="1">
    <location>
        <begin position="27"/>
        <end position="198"/>
    </location>
</feature>
<comment type="caution">
    <text evidence="3">The sequence shown here is derived from an EMBL/GenBank/DDBJ whole genome shotgun (WGS) entry which is preliminary data.</text>
</comment>